<organism evidence="1 2">
    <name type="scientific">Stichopus japonicus</name>
    <name type="common">Sea cucumber</name>
    <dbReference type="NCBI Taxonomy" id="307972"/>
    <lineage>
        <taxon>Eukaryota</taxon>
        <taxon>Metazoa</taxon>
        <taxon>Echinodermata</taxon>
        <taxon>Eleutherozoa</taxon>
        <taxon>Echinozoa</taxon>
        <taxon>Holothuroidea</taxon>
        <taxon>Aspidochirotacea</taxon>
        <taxon>Aspidochirotida</taxon>
        <taxon>Stichopodidae</taxon>
        <taxon>Apostichopus</taxon>
    </lineage>
</organism>
<evidence type="ECO:0000313" key="1">
    <source>
        <dbReference type="EMBL" id="PIK50479.1"/>
    </source>
</evidence>
<dbReference type="AlphaFoldDB" id="A0A2G8KR54"/>
<keyword evidence="2" id="KW-1185">Reference proteome</keyword>
<dbReference type="InterPro" id="IPR011989">
    <property type="entry name" value="ARM-like"/>
</dbReference>
<accession>A0A2G8KR54</accession>
<dbReference type="Proteomes" id="UP000230750">
    <property type="component" value="Unassembled WGS sequence"/>
</dbReference>
<dbReference type="OrthoDB" id="407325at2759"/>
<sequence length="491" mass="55965">MEGIKQYFNDLASSQPRDLDIKSEISTLQAIKKCLTSEAPLAKKPSLDLEQDFLTVAADSLGADYTDPFPSFKLDAVLQSQEELNDFTLYVLERRYGWSEVQSSREQSDDKEQKQRDKAIDHEQVGRLKSYLNELLDVFIHWFLCQSISVPILCSFRNAISKASNRPVVRNQAVVIIMDWLHQNCHQPCFHKHWRQVQELLSCGITDIWSAIRNACIGRLKPIVDRFTLVKLEAFYCTLVKICQNRQSSWQAKEGAIMAVIVILRNFHWVGRLSHSFSEHSINETSFYLKYGHEEMNQLPRFLADSLHSLIYPLLAHPQISVRENATKAFSSFLSRCDFQEALNALDEAISRLSPLKEPISVVSLVDDGATRVVDLPADEEQFIDPYEAEGLISVCIGLIKQIPASFLLQKWTFYFSVYNICLMHPASTVRQATSTLLKYLVAKSSQAPVVLKLTLQSLVTNWCVSVEQILSMHQGIKRPNIKITGKSHKR</sequence>
<name>A0A2G8KR54_STIJA</name>
<dbReference type="Gene3D" id="1.25.10.10">
    <property type="entry name" value="Leucine-rich Repeat Variant"/>
    <property type="match status" value="1"/>
</dbReference>
<dbReference type="PANTHER" id="PTHR36910:SF8">
    <property type="match status" value="1"/>
</dbReference>
<dbReference type="PANTHER" id="PTHR36910">
    <property type="match status" value="1"/>
</dbReference>
<dbReference type="SUPFAM" id="SSF48371">
    <property type="entry name" value="ARM repeat"/>
    <property type="match status" value="1"/>
</dbReference>
<dbReference type="EMBL" id="MRZV01000418">
    <property type="protein sequence ID" value="PIK50479.1"/>
    <property type="molecule type" value="Genomic_DNA"/>
</dbReference>
<comment type="caution">
    <text evidence="1">The sequence shown here is derived from an EMBL/GenBank/DDBJ whole genome shotgun (WGS) entry which is preliminary data.</text>
</comment>
<reference evidence="1 2" key="1">
    <citation type="journal article" date="2017" name="PLoS Biol.">
        <title>The sea cucumber genome provides insights into morphological evolution and visceral regeneration.</title>
        <authorList>
            <person name="Zhang X."/>
            <person name="Sun L."/>
            <person name="Yuan J."/>
            <person name="Sun Y."/>
            <person name="Gao Y."/>
            <person name="Zhang L."/>
            <person name="Li S."/>
            <person name="Dai H."/>
            <person name="Hamel J.F."/>
            <person name="Liu C."/>
            <person name="Yu Y."/>
            <person name="Liu S."/>
            <person name="Lin W."/>
            <person name="Guo K."/>
            <person name="Jin S."/>
            <person name="Xu P."/>
            <person name="Storey K.B."/>
            <person name="Huan P."/>
            <person name="Zhang T."/>
            <person name="Zhou Y."/>
            <person name="Zhang J."/>
            <person name="Lin C."/>
            <person name="Li X."/>
            <person name="Xing L."/>
            <person name="Huo D."/>
            <person name="Sun M."/>
            <person name="Wang L."/>
            <person name="Mercier A."/>
            <person name="Li F."/>
            <person name="Yang H."/>
            <person name="Xiang J."/>
        </authorList>
    </citation>
    <scope>NUCLEOTIDE SEQUENCE [LARGE SCALE GENOMIC DNA]</scope>
    <source>
        <strain evidence="1">Shaxun</strain>
        <tissue evidence="1">Muscle</tissue>
    </source>
</reference>
<evidence type="ECO:0000313" key="2">
    <source>
        <dbReference type="Proteomes" id="UP000230750"/>
    </source>
</evidence>
<proteinExistence type="predicted"/>
<dbReference type="InterPro" id="IPR016024">
    <property type="entry name" value="ARM-type_fold"/>
</dbReference>
<protein>
    <submittedName>
        <fullName evidence="1">Uncharacterized protein</fullName>
    </submittedName>
</protein>
<gene>
    <name evidence="1" type="ORF">BSL78_12608</name>
</gene>